<sequence>MKHFLTLSKISVFLSVALVLGACSSDNNTEETKTVTFSFEVQADDQPLVFDDKKYLTPLNQLISFERINIYVSNVQLKGSSSGDLFIETDSYHLISFDAENGTANFEITNVPATLKVHEIILSIGVDTDANTSIDHVGDLDPTNGMAWDWNTGYKFLSLEGRYFDGDEPLGEEIKMHIGTDKNYYSRIFNVGEPVNLKEKDTFHFLVDGKAPFEHIDLSEGTVFMNDERGDEVAQNYRDGLIILQ</sequence>
<dbReference type="EMBL" id="FWYF01000003">
    <property type="protein sequence ID" value="SMD36817.1"/>
    <property type="molecule type" value="Genomic_DNA"/>
</dbReference>
<dbReference type="STRING" id="692418.SAMN04488029_3084"/>
<proteinExistence type="predicted"/>
<dbReference type="InterPro" id="IPR046863">
    <property type="entry name" value="MbnP-like_dom"/>
</dbReference>
<dbReference type="Proteomes" id="UP000192472">
    <property type="component" value="Unassembled WGS sequence"/>
</dbReference>
<accession>A0A1W2GJJ1</accession>
<name>A0A1W2GJJ1_REIFA</name>
<protein>
    <recommendedName>
        <fullName evidence="2">Copper-binding protein MbnP-like domain-containing protein</fullName>
    </recommendedName>
</protein>
<dbReference type="PROSITE" id="PS51257">
    <property type="entry name" value="PROKAR_LIPOPROTEIN"/>
    <property type="match status" value="1"/>
</dbReference>
<evidence type="ECO:0000259" key="2">
    <source>
        <dbReference type="Pfam" id="PF20243"/>
    </source>
</evidence>
<evidence type="ECO:0000256" key="1">
    <source>
        <dbReference type="SAM" id="SignalP"/>
    </source>
</evidence>
<organism evidence="3 4">
    <name type="scientific">Reichenbachiella faecimaris</name>
    <dbReference type="NCBI Taxonomy" id="692418"/>
    <lineage>
        <taxon>Bacteria</taxon>
        <taxon>Pseudomonadati</taxon>
        <taxon>Bacteroidota</taxon>
        <taxon>Cytophagia</taxon>
        <taxon>Cytophagales</taxon>
        <taxon>Reichenbachiellaceae</taxon>
        <taxon>Reichenbachiella</taxon>
    </lineage>
</organism>
<keyword evidence="1" id="KW-0732">Signal</keyword>
<evidence type="ECO:0000313" key="4">
    <source>
        <dbReference type="Proteomes" id="UP000192472"/>
    </source>
</evidence>
<dbReference type="AlphaFoldDB" id="A0A1W2GJJ1"/>
<gene>
    <name evidence="3" type="ORF">SAMN04488029_3084</name>
</gene>
<reference evidence="3 4" key="1">
    <citation type="submission" date="2017-04" db="EMBL/GenBank/DDBJ databases">
        <authorList>
            <person name="Afonso C.L."/>
            <person name="Miller P.J."/>
            <person name="Scott M.A."/>
            <person name="Spackman E."/>
            <person name="Goraichik I."/>
            <person name="Dimitrov K.M."/>
            <person name="Suarez D.L."/>
            <person name="Swayne D.E."/>
        </authorList>
    </citation>
    <scope>NUCLEOTIDE SEQUENCE [LARGE SCALE GENOMIC DNA]</scope>
    <source>
        <strain evidence="3 4">DSM 26133</strain>
    </source>
</reference>
<dbReference type="Pfam" id="PF20243">
    <property type="entry name" value="MbnP"/>
    <property type="match status" value="1"/>
</dbReference>
<feature type="signal peptide" evidence="1">
    <location>
        <begin position="1"/>
        <end position="24"/>
    </location>
</feature>
<keyword evidence="4" id="KW-1185">Reference proteome</keyword>
<evidence type="ECO:0000313" key="3">
    <source>
        <dbReference type="EMBL" id="SMD36817.1"/>
    </source>
</evidence>
<feature type="chain" id="PRO_5012642093" description="Copper-binding protein MbnP-like domain-containing protein" evidence="1">
    <location>
        <begin position="25"/>
        <end position="245"/>
    </location>
</feature>
<feature type="domain" description="Copper-binding protein MbnP-like" evidence="2">
    <location>
        <begin position="32"/>
        <end position="221"/>
    </location>
</feature>